<keyword evidence="1" id="KW-0378">Hydrolase</keyword>
<proteinExistence type="predicted"/>
<dbReference type="InterPro" id="IPR021109">
    <property type="entry name" value="Peptidase_aspartic_dom_sf"/>
</dbReference>
<accession>A0A0L6U8E6</accession>
<evidence type="ECO:0000313" key="4">
    <source>
        <dbReference type="Proteomes" id="UP000037035"/>
    </source>
</evidence>
<dbReference type="Gene3D" id="2.40.70.10">
    <property type="entry name" value="Acid Proteases"/>
    <property type="match status" value="1"/>
</dbReference>
<dbReference type="AlphaFoldDB" id="A0A0L6U8E6"/>
<evidence type="ECO:0000256" key="1">
    <source>
        <dbReference type="ARBA" id="ARBA00022750"/>
    </source>
</evidence>
<dbReference type="VEuPathDB" id="FungiDB:VP01_8791g1"/>
<feature type="non-terminal residue" evidence="3">
    <location>
        <position position="256"/>
    </location>
</feature>
<dbReference type="GO" id="GO:0004190">
    <property type="term" value="F:aspartic-type endopeptidase activity"/>
    <property type="evidence" value="ECO:0007669"/>
    <property type="project" value="UniProtKB-KW"/>
</dbReference>
<comment type="caution">
    <text evidence="3">The sequence shown here is derived from an EMBL/GenBank/DDBJ whole genome shotgun (WGS) entry which is preliminary data.</text>
</comment>
<dbReference type="SUPFAM" id="SSF50630">
    <property type="entry name" value="Acid proteases"/>
    <property type="match status" value="1"/>
</dbReference>
<keyword evidence="1" id="KW-0064">Aspartyl protease</keyword>
<dbReference type="CDD" id="cd00303">
    <property type="entry name" value="retropepsin_like"/>
    <property type="match status" value="1"/>
</dbReference>
<dbReference type="Pfam" id="PF08284">
    <property type="entry name" value="RVP_2"/>
    <property type="match status" value="1"/>
</dbReference>
<dbReference type="EMBL" id="LAVV01014372">
    <property type="protein sequence ID" value="KNZ44819.1"/>
    <property type="molecule type" value="Genomic_DNA"/>
</dbReference>
<dbReference type="GO" id="GO:0006508">
    <property type="term" value="P:proteolysis"/>
    <property type="evidence" value="ECO:0007669"/>
    <property type="project" value="UniProtKB-KW"/>
</dbReference>
<dbReference type="OrthoDB" id="5552562at2759"/>
<dbReference type="Proteomes" id="UP000037035">
    <property type="component" value="Unassembled WGS sequence"/>
</dbReference>
<organism evidence="3 4">
    <name type="scientific">Puccinia sorghi</name>
    <dbReference type="NCBI Taxonomy" id="27349"/>
    <lineage>
        <taxon>Eukaryota</taxon>
        <taxon>Fungi</taxon>
        <taxon>Dikarya</taxon>
        <taxon>Basidiomycota</taxon>
        <taxon>Pucciniomycotina</taxon>
        <taxon>Pucciniomycetes</taxon>
        <taxon>Pucciniales</taxon>
        <taxon>Pucciniaceae</taxon>
        <taxon>Puccinia</taxon>
    </lineage>
</organism>
<evidence type="ECO:0000256" key="2">
    <source>
        <dbReference type="SAM" id="MobiDB-lite"/>
    </source>
</evidence>
<evidence type="ECO:0000313" key="3">
    <source>
        <dbReference type="EMBL" id="KNZ44819.1"/>
    </source>
</evidence>
<reference evidence="3 4" key="1">
    <citation type="submission" date="2015-08" db="EMBL/GenBank/DDBJ databases">
        <title>Next Generation Sequencing and Analysis of the Genome of Puccinia sorghi L Schw, the Causal Agent of Maize Common Rust.</title>
        <authorList>
            <person name="Rochi L."/>
            <person name="Burguener G."/>
            <person name="Darino M."/>
            <person name="Turjanski A."/>
            <person name="Kreff E."/>
            <person name="Dieguez M.J."/>
            <person name="Sacco F."/>
        </authorList>
    </citation>
    <scope>NUCLEOTIDE SEQUENCE [LARGE SCALE GENOMIC DNA]</scope>
    <source>
        <strain evidence="3 4">RO10H11247</strain>
    </source>
</reference>
<keyword evidence="3" id="KW-0645">Protease</keyword>
<sequence>MKTTARRLLLILPSSGLSNQELIGMMPPLLSIFEKGLPSRITDQLALTGQRLKTLQQFDPGGRSTQLHQPQRMKILQDTSPQRGFLQNLQPLLPRPWHPDQRYPPKLPRSSIKKASSMGMNVQEGKRRDFDRTRSCQIGKKKGTCEITNNVPSSRFILFDSLNQPYRVLLDSGANVSFISLEFAKRQSLPLTDINSFPVYLVNSSKEPSFWVSKKAKWTFHFSNFPSFEWDLTVLDAPGMDYTILGHDFLVYWNPD</sequence>
<feature type="region of interest" description="Disordered" evidence="2">
    <location>
        <begin position="96"/>
        <end position="131"/>
    </location>
</feature>
<dbReference type="InterPro" id="IPR001969">
    <property type="entry name" value="Aspartic_peptidase_AS"/>
</dbReference>
<keyword evidence="4" id="KW-1185">Reference proteome</keyword>
<gene>
    <name evidence="3" type="ORF">VP01_8791g1</name>
</gene>
<protein>
    <submittedName>
        <fullName evidence="3">Aspartyl protease family protein</fullName>
    </submittedName>
</protein>
<dbReference type="PROSITE" id="PS00141">
    <property type="entry name" value="ASP_PROTEASE"/>
    <property type="match status" value="1"/>
</dbReference>
<name>A0A0L6U8E6_9BASI</name>